<feature type="domain" description="SIS" evidence="6">
    <location>
        <begin position="137"/>
        <end position="272"/>
    </location>
</feature>
<keyword evidence="1" id="KW-0805">Transcription regulation</keyword>
<dbReference type="InterPro" id="IPR046348">
    <property type="entry name" value="SIS_dom_sf"/>
</dbReference>
<feature type="transmembrane region" description="Helical" evidence="4">
    <location>
        <begin position="246"/>
        <end position="268"/>
    </location>
</feature>
<dbReference type="CDD" id="cd05013">
    <property type="entry name" value="SIS_RpiR"/>
    <property type="match status" value="1"/>
</dbReference>
<dbReference type="GO" id="GO:0097367">
    <property type="term" value="F:carbohydrate derivative binding"/>
    <property type="evidence" value="ECO:0007669"/>
    <property type="project" value="InterPro"/>
</dbReference>
<dbReference type="PANTHER" id="PTHR30514:SF18">
    <property type="entry name" value="RPIR-FAMILY TRANSCRIPTIONAL REGULATOR"/>
    <property type="match status" value="1"/>
</dbReference>
<keyword evidence="4" id="KW-0812">Transmembrane</keyword>
<proteinExistence type="predicted"/>
<dbReference type="InterPro" id="IPR035472">
    <property type="entry name" value="RpiR-like_SIS"/>
</dbReference>
<dbReference type="PANTHER" id="PTHR30514">
    <property type="entry name" value="GLUCOKINASE"/>
    <property type="match status" value="1"/>
</dbReference>
<evidence type="ECO:0000313" key="8">
    <source>
        <dbReference type="Proteomes" id="UP000594468"/>
    </source>
</evidence>
<dbReference type="InterPro" id="IPR001347">
    <property type="entry name" value="SIS_dom"/>
</dbReference>
<dbReference type="InterPro" id="IPR009057">
    <property type="entry name" value="Homeodomain-like_sf"/>
</dbReference>
<keyword evidence="4" id="KW-1133">Transmembrane helix</keyword>
<dbReference type="GO" id="GO:0003700">
    <property type="term" value="F:DNA-binding transcription factor activity"/>
    <property type="evidence" value="ECO:0007669"/>
    <property type="project" value="InterPro"/>
</dbReference>
<dbReference type="PROSITE" id="PS51464">
    <property type="entry name" value="SIS"/>
    <property type="match status" value="1"/>
</dbReference>
<dbReference type="InterPro" id="IPR047640">
    <property type="entry name" value="RpiR-like"/>
</dbReference>
<dbReference type="GO" id="GO:1901135">
    <property type="term" value="P:carbohydrate derivative metabolic process"/>
    <property type="evidence" value="ECO:0007669"/>
    <property type="project" value="InterPro"/>
</dbReference>
<feature type="domain" description="HTH rpiR-type" evidence="5">
    <location>
        <begin position="6"/>
        <end position="82"/>
    </location>
</feature>
<dbReference type="InterPro" id="IPR036388">
    <property type="entry name" value="WH-like_DNA-bd_sf"/>
</dbReference>
<evidence type="ECO:0000256" key="3">
    <source>
        <dbReference type="ARBA" id="ARBA00023163"/>
    </source>
</evidence>
<evidence type="ECO:0000259" key="5">
    <source>
        <dbReference type="PROSITE" id="PS51071"/>
    </source>
</evidence>
<evidence type="ECO:0000256" key="1">
    <source>
        <dbReference type="ARBA" id="ARBA00023015"/>
    </source>
</evidence>
<evidence type="ECO:0000313" key="7">
    <source>
        <dbReference type="EMBL" id="QPC83319.1"/>
    </source>
</evidence>
<keyword evidence="4" id="KW-0472">Membrane</keyword>
<evidence type="ECO:0000256" key="4">
    <source>
        <dbReference type="SAM" id="Phobius"/>
    </source>
</evidence>
<dbReference type="AlphaFoldDB" id="A0A7S8EAF5"/>
<sequence>MNDQGTDVLTHIRTQYDSMSKSQQRVAEFLLTHGLDVVHLSAARIAELVNVNRSTVVRTAQSLGYEGFPDLQADLQDQLLGRLTSQQRLQTGARQLMVEIEQQNNGTAQVLHTMLRSEISTLSAVVHNISDSEFIQAADMIDAAEKVYILGLRNSLPLALNFGMLLRYVKTSSVLEPNTRTIPDQLEALQPEDLLFTITYSRYARETLTAMEYAQSIGSKVITMTDSTLSPGAKRADLALIVPFRLWLYGNSLASYAVLNALFGALLVRHTDEAQNKLDHLDRLYEKFQVYENKD</sequence>
<dbReference type="Gene3D" id="3.40.50.10490">
    <property type="entry name" value="Glucose-6-phosphate isomerase like protein, domain 1"/>
    <property type="match status" value="1"/>
</dbReference>
<protein>
    <submittedName>
        <fullName evidence="7">MurR/RpiR family transcriptional regulator</fullName>
    </submittedName>
</protein>
<dbReference type="EMBL" id="CP062983">
    <property type="protein sequence ID" value="QPC83319.1"/>
    <property type="molecule type" value="Genomic_DNA"/>
</dbReference>
<dbReference type="SUPFAM" id="SSF46689">
    <property type="entry name" value="Homeodomain-like"/>
    <property type="match status" value="1"/>
</dbReference>
<accession>A0A7S8EAF5</accession>
<evidence type="ECO:0000259" key="6">
    <source>
        <dbReference type="PROSITE" id="PS51464"/>
    </source>
</evidence>
<evidence type="ECO:0000256" key="2">
    <source>
        <dbReference type="ARBA" id="ARBA00023125"/>
    </source>
</evidence>
<dbReference type="PROSITE" id="PS51071">
    <property type="entry name" value="HTH_RPIR"/>
    <property type="match status" value="1"/>
</dbReference>
<keyword evidence="8" id="KW-1185">Reference proteome</keyword>
<dbReference type="Gene3D" id="1.10.10.10">
    <property type="entry name" value="Winged helix-like DNA-binding domain superfamily/Winged helix DNA-binding domain"/>
    <property type="match status" value="1"/>
</dbReference>
<dbReference type="InterPro" id="IPR000281">
    <property type="entry name" value="HTH_RpiR"/>
</dbReference>
<gene>
    <name evidence="7" type="ORF">G4Y79_02775</name>
</gene>
<dbReference type="Proteomes" id="UP000594468">
    <property type="component" value="Chromosome"/>
</dbReference>
<dbReference type="KEGG" id="pmet:G4Y79_02775"/>
<dbReference type="GO" id="GO:0003677">
    <property type="term" value="F:DNA binding"/>
    <property type="evidence" value="ECO:0007669"/>
    <property type="project" value="UniProtKB-KW"/>
</dbReference>
<keyword evidence="3" id="KW-0804">Transcription</keyword>
<name>A0A7S8EAF5_9CHLR</name>
<reference evidence="7 8" key="1">
    <citation type="submission" date="2020-02" db="EMBL/GenBank/DDBJ databases">
        <authorList>
            <person name="Zheng R.K."/>
            <person name="Sun C.M."/>
        </authorList>
    </citation>
    <scope>NUCLEOTIDE SEQUENCE [LARGE SCALE GENOMIC DNA]</scope>
    <source>
        <strain evidence="8">rifampicinis</strain>
    </source>
</reference>
<dbReference type="Pfam" id="PF01380">
    <property type="entry name" value="SIS"/>
    <property type="match status" value="1"/>
</dbReference>
<dbReference type="Pfam" id="PF01418">
    <property type="entry name" value="HTH_6"/>
    <property type="match status" value="1"/>
</dbReference>
<dbReference type="RefSeq" id="WP_195171386.1">
    <property type="nucleotide sequence ID" value="NZ_CP062983.1"/>
</dbReference>
<dbReference type="SUPFAM" id="SSF53697">
    <property type="entry name" value="SIS domain"/>
    <property type="match status" value="1"/>
</dbReference>
<organism evidence="7 8">
    <name type="scientific">Phototrophicus methaneseepsis</name>
    <dbReference type="NCBI Taxonomy" id="2710758"/>
    <lineage>
        <taxon>Bacteria</taxon>
        <taxon>Bacillati</taxon>
        <taxon>Chloroflexota</taxon>
        <taxon>Candidatus Thermofontia</taxon>
        <taxon>Phototrophicales</taxon>
        <taxon>Phototrophicaceae</taxon>
        <taxon>Phototrophicus</taxon>
    </lineage>
</organism>
<keyword evidence="2" id="KW-0238">DNA-binding</keyword>